<evidence type="ECO:0000313" key="1">
    <source>
        <dbReference type="EMBL" id="CAF1572837.1"/>
    </source>
</evidence>
<name>A0A815YR20_9BILA</name>
<dbReference type="AlphaFoldDB" id="A0A815YR20"/>
<dbReference type="Proteomes" id="UP000681722">
    <property type="component" value="Unassembled WGS sequence"/>
</dbReference>
<evidence type="ECO:0000313" key="2">
    <source>
        <dbReference type="EMBL" id="CAF4436680.1"/>
    </source>
</evidence>
<organism evidence="1 3">
    <name type="scientific">Didymodactylos carnosus</name>
    <dbReference type="NCBI Taxonomy" id="1234261"/>
    <lineage>
        <taxon>Eukaryota</taxon>
        <taxon>Metazoa</taxon>
        <taxon>Spiralia</taxon>
        <taxon>Gnathifera</taxon>
        <taxon>Rotifera</taxon>
        <taxon>Eurotatoria</taxon>
        <taxon>Bdelloidea</taxon>
        <taxon>Philodinida</taxon>
        <taxon>Philodinidae</taxon>
        <taxon>Didymodactylos</taxon>
    </lineage>
</organism>
<reference evidence="1" key="1">
    <citation type="submission" date="2021-02" db="EMBL/GenBank/DDBJ databases">
        <authorList>
            <person name="Nowell W R."/>
        </authorList>
    </citation>
    <scope>NUCLEOTIDE SEQUENCE</scope>
</reference>
<sequence length="108" mass="12812">MHAFGRGRGKITAFKRLNVLFKTSNDQLNPEYGITSLQGLIDSMKRNALHLNMNFTDLKEQYKIWKELFLNELEDPNTYEIWTTKDQIIKTKFFFTEQQLADSIQDYL</sequence>
<dbReference type="EMBL" id="CAJOBC010095979">
    <property type="protein sequence ID" value="CAF4436680.1"/>
    <property type="molecule type" value="Genomic_DNA"/>
</dbReference>
<evidence type="ECO:0000313" key="3">
    <source>
        <dbReference type="Proteomes" id="UP000663829"/>
    </source>
</evidence>
<protein>
    <submittedName>
        <fullName evidence="1">Uncharacterized protein</fullName>
    </submittedName>
</protein>
<gene>
    <name evidence="1" type="ORF">GPM918_LOCUS40515</name>
    <name evidence="2" type="ORF">SRO942_LOCUS41466</name>
</gene>
<dbReference type="Proteomes" id="UP000663829">
    <property type="component" value="Unassembled WGS sequence"/>
</dbReference>
<accession>A0A815YR20</accession>
<proteinExistence type="predicted"/>
<keyword evidence="3" id="KW-1185">Reference proteome</keyword>
<comment type="caution">
    <text evidence="1">The sequence shown here is derived from an EMBL/GenBank/DDBJ whole genome shotgun (WGS) entry which is preliminary data.</text>
</comment>
<dbReference type="EMBL" id="CAJNOQ010030131">
    <property type="protein sequence ID" value="CAF1572837.1"/>
    <property type="molecule type" value="Genomic_DNA"/>
</dbReference>